<organism evidence="1 2">
    <name type="scientific">Candidatus Opimibacter skivensis</name>
    <dbReference type="NCBI Taxonomy" id="2982028"/>
    <lineage>
        <taxon>Bacteria</taxon>
        <taxon>Pseudomonadati</taxon>
        <taxon>Bacteroidota</taxon>
        <taxon>Saprospiria</taxon>
        <taxon>Saprospirales</taxon>
        <taxon>Saprospiraceae</taxon>
        <taxon>Candidatus Opimibacter</taxon>
    </lineage>
</organism>
<sequence length="212" mass="24429">MKLYTVIILTSFVPLWRNLQLRTEARLPVVEMVKSESIPSVHDLNQNSVVLETTKQVLIAIKSKDYTKFASYIHPVSGIRFSPYAYIDTTVDIKFSREKFTEATGKQDVLVWGYYDGSGDTIRLSTGNYFDRFVYNHDFLNAEKTSLIKLTGKENSSNNLEEVYSGCVCTESYFSGFDKKVDGMDWESLRLIYKKYGARYFLVGIVHDQWTI</sequence>
<protein>
    <submittedName>
        <fullName evidence="1">Uncharacterized protein</fullName>
    </submittedName>
</protein>
<gene>
    <name evidence="1" type="ORF">IPP15_01385</name>
</gene>
<comment type="caution">
    <text evidence="1">The sequence shown here is derived from an EMBL/GenBank/DDBJ whole genome shotgun (WGS) entry which is preliminary data.</text>
</comment>
<dbReference type="Proteomes" id="UP000808337">
    <property type="component" value="Unassembled WGS sequence"/>
</dbReference>
<dbReference type="EMBL" id="JADKGY010000001">
    <property type="protein sequence ID" value="MBK9981074.1"/>
    <property type="molecule type" value="Genomic_DNA"/>
</dbReference>
<evidence type="ECO:0000313" key="2">
    <source>
        <dbReference type="Proteomes" id="UP000808337"/>
    </source>
</evidence>
<reference evidence="1 2" key="1">
    <citation type="submission" date="2020-10" db="EMBL/GenBank/DDBJ databases">
        <title>Connecting structure to function with the recovery of over 1000 high-quality activated sludge metagenome-assembled genomes encoding full-length rRNA genes using long-read sequencing.</title>
        <authorList>
            <person name="Singleton C.M."/>
            <person name="Petriglieri F."/>
            <person name="Kristensen J.M."/>
            <person name="Kirkegaard R.H."/>
            <person name="Michaelsen T.Y."/>
            <person name="Andersen M.H."/>
            <person name="Karst S.M."/>
            <person name="Dueholm M.S."/>
            <person name="Nielsen P.H."/>
            <person name="Albertsen M."/>
        </authorList>
    </citation>
    <scope>NUCLEOTIDE SEQUENCE [LARGE SCALE GENOMIC DNA]</scope>
    <source>
        <strain evidence="1">Ribe_18-Q3-R11-54_MAXAC.273</strain>
    </source>
</reference>
<evidence type="ECO:0000313" key="1">
    <source>
        <dbReference type="EMBL" id="MBK9981074.1"/>
    </source>
</evidence>
<proteinExistence type="predicted"/>
<accession>A0A9D7SS17</accession>
<name>A0A9D7SS17_9BACT</name>
<dbReference type="AlphaFoldDB" id="A0A9D7SS17"/>